<sequence>MDDKELQDEKKPPNSTSFENKKEISELGWSFCPVCAKEVPKVTNLKYCIKCGTDLQYLKEHKRFKPVSRLNPYVQHSSYPQYPTPMISYGTEKILDENILNTKEKKLWGTWDSIWLPLVAFIALNIITAGFFFILVFFTFDVNTLTELISNSYFIILISFFELIFIIFPVMYVGKHLRNPTLGNRFALLGFTSRGYDKSAIFKEILLGILFGVIGIFLVFFVSVITEIILELVFNVDIVYNITSDTSDIDIIISSSDIFSIILFSIVMILIVGPSEEITFRGFMQKGLVRRGGNFWGLIITALIFSLIHVIAIFLIIPESPRELIISFLLSFFPYFSISMMLGLLYQWRHENLITVVITHGVYNALTLIFTFIFFGGIS</sequence>
<dbReference type="InterPro" id="IPR052710">
    <property type="entry name" value="CAAX_protease"/>
</dbReference>
<name>A0A0F9QK24_9ZZZZ</name>
<feature type="transmembrane region" description="Helical" evidence="1">
    <location>
        <begin position="324"/>
        <end position="346"/>
    </location>
</feature>
<accession>A0A0F9QK24</accession>
<evidence type="ECO:0000259" key="2">
    <source>
        <dbReference type="Pfam" id="PF02517"/>
    </source>
</evidence>
<dbReference type="GO" id="GO:0080120">
    <property type="term" value="P:CAAX-box protein maturation"/>
    <property type="evidence" value="ECO:0007669"/>
    <property type="project" value="UniProtKB-ARBA"/>
</dbReference>
<feature type="transmembrane region" description="Helical" evidence="1">
    <location>
        <begin position="205"/>
        <end position="229"/>
    </location>
</feature>
<feature type="transmembrane region" description="Helical" evidence="1">
    <location>
        <begin position="152"/>
        <end position="173"/>
    </location>
</feature>
<keyword evidence="1" id="KW-0812">Transmembrane</keyword>
<dbReference type="PANTHER" id="PTHR36435:SF1">
    <property type="entry name" value="CAAX AMINO TERMINAL PROTEASE FAMILY PROTEIN"/>
    <property type="match status" value="1"/>
</dbReference>
<feature type="transmembrane region" description="Helical" evidence="1">
    <location>
        <begin position="294"/>
        <end position="318"/>
    </location>
</feature>
<keyword evidence="1" id="KW-1133">Transmembrane helix</keyword>
<dbReference type="PANTHER" id="PTHR36435">
    <property type="entry name" value="SLR1288 PROTEIN"/>
    <property type="match status" value="1"/>
</dbReference>
<comment type="caution">
    <text evidence="3">The sequence shown here is derived from an EMBL/GenBank/DDBJ whole genome shotgun (WGS) entry which is preliminary data.</text>
</comment>
<feature type="transmembrane region" description="Helical" evidence="1">
    <location>
        <begin position="114"/>
        <end position="140"/>
    </location>
</feature>
<protein>
    <recommendedName>
        <fullName evidence="2">CAAX prenyl protease 2/Lysostaphin resistance protein A-like domain-containing protein</fullName>
    </recommendedName>
</protein>
<dbReference type="EMBL" id="LAZR01001556">
    <property type="protein sequence ID" value="KKN42794.1"/>
    <property type="molecule type" value="Genomic_DNA"/>
</dbReference>
<keyword evidence="1" id="KW-0472">Membrane</keyword>
<reference evidence="3" key="1">
    <citation type="journal article" date="2015" name="Nature">
        <title>Complex archaea that bridge the gap between prokaryotes and eukaryotes.</title>
        <authorList>
            <person name="Spang A."/>
            <person name="Saw J.H."/>
            <person name="Jorgensen S.L."/>
            <person name="Zaremba-Niedzwiedzka K."/>
            <person name="Martijn J."/>
            <person name="Lind A.E."/>
            <person name="van Eijk R."/>
            <person name="Schleper C."/>
            <person name="Guy L."/>
            <person name="Ettema T.J."/>
        </authorList>
    </citation>
    <scope>NUCLEOTIDE SEQUENCE</scope>
</reference>
<feature type="transmembrane region" description="Helical" evidence="1">
    <location>
        <begin position="249"/>
        <end position="273"/>
    </location>
</feature>
<feature type="transmembrane region" description="Helical" evidence="1">
    <location>
        <begin position="353"/>
        <end position="378"/>
    </location>
</feature>
<proteinExistence type="predicted"/>
<evidence type="ECO:0000313" key="3">
    <source>
        <dbReference type="EMBL" id="KKN42794.1"/>
    </source>
</evidence>
<feature type="domain" description="CAAX prenyl protease 2/Lysostaphin resistance protein A-like" evidence="2">
    <location>
        <begin position="260"/>
        <end position="366"/>
    </location>
</feature>
<evidence type="ECO:0000256" key="1">
    <source>
        <dbReference type="SAM" id="Phobius"/>
    </source>
</evidence>
<dbReference type="InterPro" id="IPR003675">
    <property type="entry name" value="Rce1/LyrA-like_dom"/>
</dbReference>
<gene>
    <name evidence="3" type="ORF">LCGC14_0709720</name>
</gene>
<dbReference type="Pfam" id="PF02517">
    <property type="entry name" value="Rce1-like"/>
    <property type="match status" value="1"/>
</dbReference>
<dbReference type="GO" id="GO:0004175">
    <property type="term" value="F:endopeptidase activity"/>
    <property type="evidence" value="ECO:0007669"/>
    <property type="project" value="UniProtKB-ARBA"/>
</dbReference>
<dbReference type="AlphaFoldDB" id="A0A0F9QK24"/>
<organism evidence="3">
    <name type="scientific">marine sediment metagenome</name>
    <dbReference type="NCBI Taxonomy" id="412755"/>
    <lineage>
        <taxon>unclassified sequences</taxon>
        <taxon>metagenomes</taxon>
        <taxon>ecological metagenomes</taxon>
    </lineage>
</organism>